<keyword evidence="3 6" id="KW-0479">Metal-binding</keyword>
<dbReference type="PIRSF" id="PIRSF021439">
    <property type="entry name" value="DUF972"/>
    <property type="match status" value="1"/>
</dbReference>
<evidence type="ECO:0000313" key="8">
    <source>
        <dbReference type="EMBL" id="SFF31016.1"/>
    </source>
</evidence>
<evidence type="ECO:0000256" key="7">
    <source>
        <dbReference type="SAM" id="MobiDB-lite"/>
    </source>
</evidence>
<dbReference type="OrthoDB" id="2112130at2"/>
<protein>
    <recommendedName>
        <fullName evidence="6">Replication initiation control protein YabA</fullName>
    </recommendedName>
</protein>
<evidence type="ECO:0000313" key="9">
    <source>
        <dbReference type="Proteomes" id="UP000198855"/>
    </source>
</evidence>
<comment type="similarity">
    <text evidence="6">Belongs to the YabA family.</text>
</comment>
<feature type="binding site" evidence="6">
    <location>
        <position position="115"/>
    </location>
    <ligand>
        <name>Zn(2+)</name>
        <dbReference type="ChEBI" id="CHEBI:29105"/>
    </ligand>
</feature>
<feature type="compositionally biased region" description="Basic and acidic residues" evidence="7">
    <location>
        <begin position="76"/>
        <end position="86"/>
    </location>
</feature>
<evidence type="ECO:0000256" key="5">
    <source>
        <dbReference type="ARBA" id="ARBA00022880"/>
    </source>
</evidence>
<evidence type="ECO:0000256" key="4">
    <source>
        <dbReference type="ARBA" id="ARBA00022833"/>
    </source>
</evidence>
<keyword evidence="1 6" id="KW-0963">Cytoplasm</keyword>
<comment type="cofactor">
    <cofactor evidence="6">
        <name>Zn(2+)</name>
        <dbReference type="ChEBI" id="CHEBI:29105"/>
    </cofactor>
    <text evidence="6">Binds 1 zinc ion per subunit.</text>
</comment>
<dbReference type="SUPFAM" id="SSF58026">
    <property type="entry name" value="Delta-sleep-inducing peptide immunoreactive peptide"/>
    <property type="match status" value="1"/>
</dbReference>
<keyword evidence="4 6" id="KW-0862">Zinc</keyword>
<feature type="binding site" evidence="6">
    <location>
        <position position="117"/>
    </location>
    <ligand>
        <name>Zn(2+)</name>
        <dbReference type="ChEBI" id="CHEBI:29105"/>
    </ligand>
</feature>
<dbReference type="GO" id="GO:0008156">
    <property type="term" value="P:negative regulation of DNA replication"/>
    <property type="evidence" value="ECO:0007669"/>
    <property type="project" value="UniProtKB-UniRule"/>
</dbReference>
<sequence length="139" mass="15928">MENKEIFNQMEQLESQMGNIHAHIGVLKQRVKELLEENQQLSMENEQLRKILKRETSPKPKSAANRNEGQAAQQPVRREIAAHAEEDTVNDTSQQAGLVGEAHDNLARLYHEGFHICNVYYGHLRTEGDCLFCLSFLNK</sequence>
<keyword evidence="9" id="KW-1185">Reference proteome</keyword>
<comment type="subcellular location">
    <subcellularLocation>
        <location evidence="6">Cytoplasm</location>
        <location evidence="6">Nucleoid</location>
    </subcellularLocation>
    <text evidence="6">Localizes in tight foci, which correspond to the replisome at mid-cell throughout the cell cycle.</text>
</comment>
<dbReference type="GO" id="GO:0043590">
    <property type="term" value="C:bacterial nucleoid"/>
    <property type="evidence" value="ECO:0007669"/>
    <property type="project" value="UniProtKB-UniRule"/>
</dbReference>
<dbReference type="HAMAP" id="MF_01159">
    <property type="entry name" value="YabA"/>
    <property type="match status" value="1"/>
</dbReference>
<dbReference type="GO" id="GO:0008270">
    <property type="term" value="F:zinc ion binding"/>
    <property type="evidence" value="ECO:0007669"/>
    <property type="project" value="UniProtKB-UniRule"/>
</dbReference>
<proteinExistence type="inferred from homology"/>
<evidence type="ECO:0000256" key="3">
    <source>
        <dbReference type="ARBA" id="ARBA00022723"/>
    </source>
</evidence>
<feature type="compositionally biased region" description="Polar residues" evidence="7">
    <location>
        <begin position="64"/>
        <end position="73"/>
    </location>
</feature>
<gene>
    <name evidence="6" type="primary">yabA</name>
    <name evidence="8" type="ORF">SAMN05216378_5892</name>
</gene>
<feature type="region of interest" description="Disordered" evidence="7">
    <location>
        <begin position="45"/>
        <end position="96"/>
    </location>
</feature>
<evidence type="ECO:0000256" key="6">
    <source>
        <dbReference type="HAMAP-Rule" id="MF_01159"/>
    </source>
</evidence>
<name>A0A1I2HQI5_9BACL</name>
<comment type="function">
    <text evidence="6">Involved in control of chromosome replication initiation. Inhibits the cooperative binding of DnaA to the oriC region, thus negatively regulating initiation of chromosome replication. Inhibits the ability of DnaA-ATP to form a helix on DNA; does not disassemble preformed DnaA-DNA helices. Decreases the residence time of DnaA on the chromosome at its binding sites (oriC, replication forks and promoter-binding sites). Tethers DnaA to the replication machinery via the DNA polymerase beta sliding clamp subunit (dnaN). Associates with oriC and other DnaA targets on the chromosome in a DnaA-dependent manner.</text>
</comment>
<dbReference type="RefSeq" id="WP_091190494.1">
    <property type="nucleotide sequence ID" value="NZ_FOMT01000008.1"/>
</dbReference>
<organism evidence="8 9">
    <name type="scientific">Paenibacillus catalpae</name>
    <dbReference type="NCBI Taxonomy" id="1045775"/>
    <lineage>
        <taxon>Bacteria</taxon>
        <taxon>Bacillati</taxon>
        <taxon>Bacillota</taxon>
        <taxon>Bacilli</taxon>
        <taxon>Bacillales</taxon>
        <taxon>Paenibacillaceae</taxon>
        <taxon>Paenibacillus</taxon>
    </lineage>
</organism>
<feature type="compositionally biased region" description="Basic and acidic residues" evidence="7">
    <location>
        <begin position="46"/>
        <end position="58"/>
    </location>
</feature>
<dbReference type="STRING" id="1045775.SAMN05216378_5892"/>
<accession>A0A1I2HQI5</accession>
<dbReference type="EMBL" id="FOMT01000008">
    <property type="protein sequence ID" value="SFF31016.1"/>
    <property type="molecule type" value="Genomic_DNA"/>
</dbReference>
<dbReference type="GO" id="GO:0006260">
    <property type="term" value="P:DNA replication"/>
    <property type="evidence" value="ECO:0007669"/>
    <property type="project" value="UniProtKB-KW"/>
</dbReference>
<feature type="binding site" evidence="6">
    <location>
        <position position="133"/>
    </location>
    <ligand>
        <name>Zn(2+)</name>
        <dbReference type="ChEBI" id="CHEBI:29105"/>
    </ligand>
</feature>
<dbReference type="AlphaFoldDB" id="A0A1I2HQI5"/>
<keyword evidence="5 6" id="KW-0236">DNA replication inhibitor</keyword>
<dbReference type="Proteomes" id="UP000198855">
    <property type="component" value="Unassembled WGS sequence"/>
</dbReference>
<keyword evidence="2 6" id="KW-0235">DNA replication</keyword>
<dbReference type="InterPro" id="IPR010377">
    <property type="entry name" value="YabA"/>
</dbReference>
<dbReference type="Pfam" id="PF06156">
    <property type="entry name" value="YabA"/>
    <property type="match status" value="1"/>
</dbReference>
<feature type="binding site" evidence="6">
    <location>
        <position position="130"/>
    </location>
    <ligand>
        <name>Zn(2+)</name>
        <dbReference type="ChEBI" id="CHEBI:29105"/>
    </ligand>
</feature>
<comment type="subunit">
    <text evidence="6">Homotetramer. Interacts with both DnaA and DnaN, acting as a bridge between these two proteins.</text>
</comment>
<reference evidence="9" key="1">
    <citation type="submission" date="2016-10" db="EMBL/GenBank/DDBJ databases">
        <authorList>
            <person name="Varghese N."/>
            <person name="Submissions S."/>
        </authorList>
    </citation>
    <scope>NUCLEOTIDE SEQUENCE [LARGE SCALE GENOMIC DNA]</scope>
    <source>
        <strain evidence="9">CGMCC 1.10784</strain>
    </source>
</reference>
<evidence type="ECO:0000256" key="2">
    <source>
        <dbReference type="ARBA" id="ARBA00022705"/>
    </source>
</evidence>
<evidence type="ECO:0000256" key="1">
    <source>
        <dbReference type="ARBA" id="ARBA00022490"/>
    </source>
</evidence>